<reference evidence="1" key="1">
    <citation type="submission" date="2014-09" db="EMBL/GenBank/DDBJ databases">
        <authorList>
            <person name="Magalhaes I.L.F."/>
            <person name="Oliveira U."/>
            <person name="Santos F.R."/>
            <person name="Vidigal T.H.D.A."/>
            <person name="Brescovit A.D."/>
            <person name="Santos A.J."/>
        </authorList>
    </citation>
    <scope>NUCLEOTIDE SEQUENCE</scope>
    <source>
        <tissue evidence="1">Shoot tissue taken approximately 20 cm above the soil surface</tissue>
    </source>
</reference>
<dbReference type="EMBL" id="GBRH01225969">
    <property type="protein sequence ID" value="JAD71926.1"/>
    <property type="molecule type" value="Transcribed_RNA"/>
</dbReference>
<accession>A0A0A9C8M4</accession>
<organism evidence="1">
    <name type="scientific">Arundo donax</name>
    <name type="common">Giant reed</name>
    <name type="synonym">Donax arundinaceus</name>
    <dbReference type="NCBI Taxonomy" id="35708"/>
    <lineage>
        <taxon>Eukaryota</taxon>
        <taxon>Viridiplantae</taxon>
        <taxon>Streptophyta</taxon>
        <taxon>Embryophyta</taxon>
        <taxon>Tracheophyta</taxon>
        <taxon>Spermatophyta</taxon>
        <taxon>Magnoliopsida</taxon>
        <taxon>Liliopsida</taxon>
        <taxon>Poales</taxon>
        <taxon>Poaceae</taxon>
        <taxon>PACMAD clade</taxon>
        <taxon>Arundinoideae</taxon>
        <taxon>Arundineae</taxon>
        <taxon>Arundo</taxon>
    </lineage>
</organism>
<evidence type="ECO:0000313" key="1">
    <source>
        <dbReference type="EMBL" id="JAD71926.1"/>
    </source>
</evidence>
<protein>
    <submittedName>
        <fullName evidence="1">Uncharacterized protein</fullName>
    </submittedName>
</protein>
<dbReference type="AlphaFoldDB" id="A0A0A9C8M4"/>
<name>A0A0A9C8M4_ARUDO</name>
<sequence>MSQRLDFIVVKFLSKSGALQY</sequence>
<proteinExistence type="predicted"/>
<reference evidence="1" key="2">
    <citation type="journal article" date="2015" name="Data Brief">
        <title>Shoot transcriptome of the giant reed, Arundo donax.</title>
        <authorList>
            <person name="Barrero R.A."/>
            <person name="Guerrero F.D."/>
            <person name="Moolhuijzen P."/>
            <person name="Goolsby J.A."/>
            <person name="Tidwell J."/>
            <person name="Bellgard S.E."/>
            <person name="Bellgard M.I."/>
        </authorList>
    </citation>
    <scope>NUCLEOTIDE SEQUENCE</scope>
    <source>
        <tissue evidence="1">Shoot tissue taken approximately 20 cm above the soil surface</tissue>
    </source>
</reference>